<organism evidence="2 3">
    <name type="scientific">Nitrospirillum amazonense</name>
    <dbReference type="NCBI Taxonomy" id="28077"/>
    <lineage>
        <taxon>Bacteria</taxon>
        <taxon>Pseudomonadati</taxon>
        <taxon>Pseudomonadota</taxon>
        <taxon>Alphaproteobacteria</taxon>
        <taxon>Rhodospirillales</taxon>
        <taxon>Azospirillaceae</taxon>
        <taxon>Nitrospirillum</taxon>
    </lineage>
</organism>
<feature type="transmembrane region" description="Helical" evidence="1">
    <location>
        <begin position="124"/>
        <end position="142"/>
    </location>
</feature>
<feature type="transmembrane region" description="Helical" evidence="1">
    <location>
        <begin position="72"/>
        <end position="92"/>
    </location>
</feature>
<feature type="transmembrane region" description="Helical" evidence="1">
    <location>
        <begin position="291"/>
        <end position="308"/>
    </location>
</feature>
<keyword evidence="1" id="KW-1133">Transmembrane helix</keyword>
<dbReference type="Proteomes" id="UP000316545">
    <property type="component" value="Unassembled WGS sequence"/>
</dbReference>
<name>A0A560FY53_9PROT</name>
<feature type="transmembrane region" description="Helical" evidence="1">
    <location>
        <begin position="344"/>
        <end position="366"/>
    </location>
</feature>
<feature type="transmembrane region" description="Helical" evidence="1">
    <location>
        <begin position="191"/>
        <end position="210"/>
    </location>
</feature>
<feature type="transmembrane region" description="Helical" evidence="1">
    <location>
        <begin position="231"/>
        <end position="250"/>
    </location>
</feature>
<feature type="transmembrane region" description="Helical" evidence="1">
    <location>
        <begin position="99"/>
        <end position="118"/>
    </location>
</feature>
<dbReference type="EMBL" id="VITO01000008">
    <property type="protein sequence ID" value="TWB26420.1"/>
    <property type="molecule type" value="Genomic_DNA"/>
</dbReference>
<sequence>MEVFAGGKYRTIAIFFIIIFLALLVSSWRIISAHYVEASDFATNTLLIMRIKSFSLWIGNYSRVGFNHPGPALLYVLGLGEFIFFNGLHLVASPLGGQLLAVLLYNSFWITALFVGMIRISRAPLTALMVVSVFLLLAAWVHYEFFMGLWFPDLYFFPYVVMVISAARLAAGRTDMLYMLALSAGFLMNGHVSFIPMLGVIFILLCLYNIATYHSVADRCLIRRAFFAQNAVTIGISVLILFLFFVPALITTINEFPGPFADYAKFGRQHAPNSVSAAWGFISQYWGGKRYMLVAMVLAVVLLVGSARSARKENGGDVRALLASLVAATGSVLFYARYGVDDVSQNYICLFYYSVPLLFPSTLLLWHDMQWVTGKKVVYAMASVALLGEACIHVNRVPDYAVFYDRPDIANLYQAMEQHKGQGRMVLDTNNGPDWPPIWISLTGVDAYALRKGEDLFCVNKNWHISFTKEGRCRSEEVAHNNRYKVERAPNPLPALRPGDFESDGILFRRYVDPSAFAVGPLPVAGHNDEYDDYLLASGWSKAEEGFVWMMASEARITVPPVQLDSGILTLDLGAYLPKPDSRQTVSVSVNGAPPVLAEFTMSASRQQIHIPFDNPTHAGIDVRLVDNDLMSPAASGLSSDTRTLGVSLYGLDVQAR</sequence>
<protein>
    <recommendedName>
        <fullName evidence="4">4-amino-4-deoxy-L-arabinose transferase-like glycosyltransferase</fullName>
    </recommendedName>
</protein>
<evidence type="ECO:0008006" key="4">
    <source>
        <dbReference type="Google" id="ProtNLM"/>
    </source>
</evidence>
<feature type="transmembrane region" description="Helical" evidence="1">
    <location>
        <begin position="320"/>
        <end position="338"/>
    </location>
</feature>
<feature type="transmembrane region" description="Helical" evidence="1">
    <location>
        <begin position="12"/>
        <end position="31"/>
    </location>
</feature>
<evidence type="ECO:0000256" key="1">
    <source>
        <dbReference type="SAM" id="Phobius"/>
    </source>
</evidence>
<feature type="transmembrane region" description="Helical" evidence="1">
    <location>
        <begin position="154"/>
        <end position="171"/>
    </location>
</feature>
<reference evidence="2 3" key="1">
    <citation type="submission" date="2019-06" db="EMBL/GenBank/DDBJ databases">
        <title>Genomic Encyclopedia of Type Strains, Phase IV (KMG-V): Genome sequencing to study the core and pangenomes of soil and plant-associated prokaryotes.</title>
        <authorList>
            <person name="Whitman W."/>
        </authorList>
    </citation>
    <scope>NUCLEOTIDE SEQUENCE [LARGE SCALE GENOMIC DNA]</scope>
    <source>
        <strain evidence="2 3">BR 11865</strain>
    </source>
</reference>
<evidence type="ECO:0000313" key="3">
    <source>
        <dbReference type="Proteomes" id="UP000316545"/>
    </source>
</evidence>
<keyword evidence="1" id="KW-0472">Membrane</keyword>
<gene>
    <name evidence="2" type="ORF">FBZ88_108185</name>
</gene>
<keyword evidence="3" id="KW-1185">Reference proteome</keyword>
<proteinExistence type="predicted"/>
<dbReference type="AlphaFoldDB" id="A0A560FY53"/>
<keyword evidence="1" id="KW-0812">Transmembrane</keyword>
<evidence type="ECO:0000313" key="2">
    <source>
        <dbReference type="EMBL" id="TWB26420.1"/>
    </source>
</evidence>
<comment type="caution">
    <text evidence="2">The sequence shown here is derived from an EMBL/GenBank/DDBJ whole genome shotgun (WGS) entry which is preliminary data.</text>
</comment>
<accession>A0A560FY53</accession>